<sequence length="762" mass="82087">MRRGRSTRRRSSGFGRPSRRSRPWAERTATSTRSTCTGSTGRSSSPGRESLPRRTRPRETSRRSRRSRAGRRFRAEPRARFLHPRLARARGLAPARRTMEQLPILRDLAIISIVGVLVVLVLGRVRLPAVAGLLLAGAFIGPTGFGLLSDAHRIQSLAEIGVVLLLFGIGLEFSLERLRQIAKTVTIGGSLQVGLTILASVLCARLAGQTYARGILFGFLFALSSTALVLRTLAERGEVDAPHGRFIVGALIFQDLCVVPMVLVIPILAGKSGGDPAHDLLLALGKAALLVLVTVVVARSLVPRFFALVDRARSRELFLMAVLGICLATAFFTSLAGLSLALGAFLAGILLAGSEYAHRAIGDVLPLRHAFTSLFFVSLGMLLDAHVLLDRPLSVGLYLAAFVIGKGFIATLSALSMRFPARVAWLAGVGLAQFGEFGFVLATLAERNGLITPSEDRALLAAGVLSMIITPLAMHLAPRVRAGEKILKPLERLLGARGIDEPMPEHSALSEHVIIVGYGVAGKMLARALAETSVPYLVLELNAETVRTAREAGEPAYYADVTSPEALASARVEHAAALVLLINDPEATRRAVAAAKQSAPKIPVLVRAHYIAADRALMELGAEEVVFEELEAGLEMIARVLRRRGIPRNVIIERVNVARRESKGLFIRKQTLQRPTLATLPELGELKVETFLVRRGSFACGKSPFDLDLRHKTGASLVAIRRGGSLCEDVTASAPFREDDVLYLVGKLVAIESAVRLLDEGD</sequence>
<comment type="subcellular location">
    <subcellularLocation>
        <location evidence="1">Membrane</location>
        <topology evidence="1">Multi-pass membrane protein</topology>
    </subcellularLocation>
</comment>
<dbReference type="Gene3D" id="1.20.1530.20">
    <property type="match status" value="1"/>
</dbReference>
<feature type="transmembrane region" description="Helical" evidence="9">
    <location>
        <begin position="215"/>
        <end position="234"/>
    </location>
</feature>
<evidence type="ECO:0000259" key="10">
    <source>
        <dbReference type="PROSITE" id="PS51201"/>
    </source>
</evidence>
<dbReference type="PROSITE" id="PS51201">
    <property type="entry name" value="RCK_N"/>
    <property type="match status" value="1"/>
</dbReference>
<feature type="transmembrane region" description="Helical" evidence="9">
    <location>
        <begin position="371"/>
        <end position="389"/>
    </location>
</feature>
<evidence type="ECO:0000256" key="9">
    <source>
        <dbReference type="SAM" id="Phobius"/>
    </source>
</evidence>
<name>A0A4U1JAD1_9BACT</name>
<evidence type="ECO:0000259" key="11">
    <source>
        <dbReference type="PROSITE" id="PS51202"/>
    </source>
</evidence>
<proteinExistence type="inferred from homology"/>
<feature type="transmembrane region" description="Helical" evidence="9">
    <location>
        <begin position="129"/>
        <end position="149"/>
    </location>
</feature>
<dbReference type="PROSITE" id="PS51202">
    <property type="entry name" value="RCK_C"/>
    <property type="match status" value="1"/>
</dbReference>
<evidence type="ECO:0000313" key="13">
    <source>
        <dbReference type="Proteomes" id="UP000309215"/>
    </source>
</evidence>
<dbReference type="SUPFAM" id="SSF51735">
    <property type="entry name" value="NAD(P)-binding Rossmann-fold domains"/>
    <property type="match status" value="1"/>
</dbReference>
<evidence type="ECO:0000313" key="12">
    <source>
        <dbReference type="EMBL" id="TKD05214.1"/>
    </source>
</evidence>
<evidence type="ECO:0000256" key="6">
    <source>
        <dbReference type="ARBA" id="ARBA00022989"/>
    </source>
</evidence>
<keyword evidence="4" id="KW-0633">Potassium transport</keyword>
<dbReference type="EMBL" id="SSMQ01000022">
    <property type="protein sequence ID" value="TKD05214.1"/>
    <property type="molecule type" value="Genomic_DNA"/>
</dbReference>
<dbReference type="GO" id="GO:0008324">
    <property type="term" value="F:monoatomic cation transmembrane transporter activity"/>
    <property type="evidence" value="ECO:0007669"/>
    <property type="project" value="InterPro"/>
</dbReference>
<dbReference type="Gene3D" id="3.40.50.720">
    <property type="entry name" value="NAD(P)-binding Rossmann-like Domain"/>
    <property type="match status" value="1"/>
</dbReference>
<feature type="transmembrane region" description="Helical" evidence="9">
    <location>
        <begin position="395"/>
        <end position="416"/>
    </location>
</feature>
<dbReference type="Gene3D" id="3.30.70.1450">
    <property type="entry name" value="Regulator of K+ conductance, C-terminal domain"/>
    <property type="match status" value="1"/>
</dbReference>
<dbReference type="Proteomes" id="UP000309215">
    <property type="component" value="Unassembled WGS sequence"/>
</dbReference>
<dbReference type="InterPro" id="IPR003148">
    <property type="entry name" value="RCK_N"/>
</dbReference>
<dbReference type="GO" id="GO:0016020">
    <property type="term" value="C:membrane"/>
    <property type="evidence" value="ECO:0007669"/>
    <property type="project" value="UniProtKB-SubCell"/>
</dbReference>
<feature type="transmembrane region" description="Helical" evidence="9">
    <location>
        <begin position="246"/>
        <end position="268"/>
    </location>
</feature>
<protein>
    <submittedName>
        <fullName evidence="12">Sodium:proton exchanger</fullName>
    </submittedName>
</protein>
<evidence type="ECO:0000256" key="4">
    <source>
        <dbReference type="ARBA" id="ARBA00022538"/>
    </source>
</evidence>
<dbReference type="InterPro" id="IPR038770">
    <property type="entry name" value="Na+/solute_symporter_sf"/>
</dbReference>
<dbReference type="OrthoDB" id="9781411at2"/>
<evidence type="ECO:0000256" key="1">
    <source>
        <dbReference type="ARBA" id="ARBA00004141"/>
    </source>
</evidence>
<dbReference type="PANTHER" id="PTHR42751:SF3">
    <property type="entry name" value="SODIUM_GLUTAMATE SYMPORTER"/>
    <property type="match status" value="1"/>
</dbReference>
<dbReference type="InterPro" id="IPR006153">
    <property type="entry name" value="Cation/H_exchanger_TM"/>
</dbReference>
<feature type="transmembrane region" description="Helical" evidence="9">
    <location>
        <begin position="156"/>
        <end position="175"/>
    </location>
</feature>
<gene>
    <name evidence="12" type="ORF">E8A74_22020</name>
</gene>
<dbReference type="PANTHER" id="PTHR42751">
    <property type="entry name" value="SODIUM/HYDROGEN EXCHANGER FAMILY/TRKA DOMAIN PROTEIN"/>
    <property type="match status" value="1"/>
</dbReference>
<dbReference type="AlphaFoldDB" id="A0A4U1JAD1"/>
<comment type="caution">
    <text evidence="12">The sequence shown here is derived from an EMBL/GenBank/DDBJ whole genome shotgun (WGS) entry which is preliminary data.</text>
</comment>
<organism evidence="12 13">
    <name type="scientific">Polyangium fumosum</name>
    <dbReference type="NCBI Taxonomy" id="889272"/>
    <lineage>
        <taxon>Bacteria</taxon>
        <taxon>Pseudomonadati</taxon>
        <taxon>Myxococcota</taxon>
        <taxon>Polyangia</taxon>
        <taxon>Polyangiales</taxon>
        <taxon>Polyangiaceae</taxon>
        <taxon>Polyangium</taxon>
    </lineage>
</organism>
<feature type="domain" description="RCK N-terminal" evidence="10">
    <location>
        <begin position="510"/>
        <end position="627"/>
    </location>
</feature>
<feature type="transmembrane region" description="Helical" evidence="9">
    <location>
        <begin position="104"/>
        <end position="123"/>
    </location>
</feature>
<keyword evidence="3" id="KW-0813">Transport</keyword>
<keyword evidence="5 9" id="KW-0812">Transmembrane</keyword>
<dbReference type="GO" id="GO:0006813">
    <property type="term" value="P:potassium ion transport"/>
    <property type="evidence" value="ECO:0007669"/>
    <property type="project" value="UniProtKB-KW"/>
</dbReference>
<keyword evidence="4" id="KW-0630">Potassium</keyword>
<keyword evidence="7 9" id="KW-0472">Membrane</keyword>
<keyword evidence="13" id="KW-1185">Reference proteome</keyword>
<feature type="compositionally biased region" description="Low complexity" evidence="8">
    <location>
        <begin position="27"/>
        <end position="49"/>
    </location>
</feature>
<keyword evidence="6 9" id="KW-1133">Transmembrane helix</keyword>
<feature type="transmembrane region" description="Helical" evidence="9">
    <location>
        <begin position="318"/>
        <end position="351"/>
    </location>
</feature>
<feature type="region of interest" description="Disordered" evidence="8">
    <location>
        <begin position="1"/>
        <end position="74"/>
    </location>
</feature>
<accession>A0A4U1JAD1</accession>
<comment type="similarity">
    <text evidence="2">Belongs to the monovalent cation:proton antiporter 2 (CPA2) transporter (TC 2.A.37) family.</text>
</comment>
<feature type="domain" description="RCK C-terminal" evidence="11">
    <location>
        <begin position="675"/>
        <end position="760"/>
    </location>
</feature>
<reference evidence="12 13" key="1">
    <citation type="submission" date="2019-04" db="EMBL/GenBank/DDBJ databases">
        <authorList>
            <person name="Li Y."/>
            <person name="Wang J."/>
        </authorList>
    </citation>
    <scope>NUCLEOTIDE SEQUENCE [LARGE SCALE GENOMIC DNA]</scope>
    <source>
        <strain evidence="12 13">DSM 14668</strain>
    </source>
</reference>
<dbReference type="SUPFAM" id="SSF116726">
    <property type="entry name" value="TrkA C-terminal domain-like"/>
    <property type="match status" value="1"/>
</dbReference>
<evidence type="ECO:0000256" key="8">
    <source>
        <dbReference type="SAM" id="MobiDB-lite"/>
    </source>
</evidence>
<dbReference type="InterPro" id="IPR036721">
    <property type="entry name" value="RCK_C_sf"/>
</dbReference>
<feature type="transmembrane region" description="Helical" evidence="9">
    <location>
        <begin position="181"/>
        <end position="203"/>
    </location>
</feature>
<keyword evidence="4" id="KW-0406">Ion transport</keyword>
<dbReference type="InterPro" id="IPR036291">
    <property type="entry name" value="NAD(P)-bd_dom_sf"/>
</dbReference>
<feature type="compositionally biased region" description="Basic residues" evidence="8">
    <location>
        <begin position="63"/>
        <end position="72"/>
    </location>
</feature>
<feature type="transmembrane region" description="Helical" evidence="9">
    <location>
        <begin position="280"/>
        <end position="298"/>
    </location>
</feature>
<feature type="transmembrane region" description="Helical" evidence="9">
    <location>
        <begin position="457"/>
        <end position="477"/>
    </location>
</feature>
<evidence type="ECO:0000256" key="5">
    <source>
        <dbReference type="ARBA" id="ARBA00022692"/>
    </source>
</evidence>
<feature type="compositionally biased region" description="Basic residues" evidence="8">
    <location>
        <begin position="1"/>
        <end position="22"/>
    </location>
</feature>
<evidence type="ECO:0000256" key="7">
    <source>
        <dbReference type="ARBA" id="ARBA00023136"/>
    </source>
</evidence>
<evidence type="ECO:0000256" key="2">
    <source>
        <dbReference type="ARBA" id="ARBA00005551"/>
    </source>
</evidence>
<dbReference type="Pfam" id="PF00999">
    <property type="entry name" value="Na_H_Exchanger"/>
    <property type="match status" value="1"/>
</dbReference>
<dbReference type="InterPro" id="IPR006037">
    <property type="entry name" value="RCK_C"/>
</dbReference>
<dbReference type="Pfam" id="PF02254">
    <property type="entry name" value="TrkA_N"/>
    <property type="match status" value="1"/>
</dbReference>
<dbReference type="GO" id="GO:1902600">
    <property type="term" value="P:proton transmembrane transport"/>
    <property type="evidence" value="ECO:0007669"/>
    <property type="project" value="InterPro"/>
</dbReference>
<dbReference type="GO" id="GO:0015297">
    <property type="term" value="F:antiporter activity"/>
    <property type="evidence" value="ECO:0007669"/>
    <property type="project" value="InterPro"/>
</dbReference>
<evidence type="ECO:0000256" key="3">
    <source>
        <dbReference type="ARBA" id="ARBA00022448"/>
    </source>
</evidence>
<feature type="transmembrane region" description="Helical" evidence="9">
    <location>
        <begin position="423"/>
        <end position="445"/>
    </location>
</feature>